<dbReference type="Proteomes" id="UP000265614">
    <property type="component" value="Unassembled WGS sequence"/>
</dbReference>
<feature type="domain" description="Mycothiol-dependent maleylpyruvate isomerase metal-binding" evidence="1">
    <location>
        <begin position="8"/>
        <end position="93"/>
    </location>
</feature>
<dbReference type="InterPro" id="IPR034660">
    <property type="entry name" value="DinB/YfiT-like"/>
</dbReference>
<dbReference type="EMBL" id="QZEZ01000002">
    <property type="protein sequence ID" value="RJK96946.1"/>
    <property type="molecule type" value="Genomic_DNA"/>
</dbReference>
<keyword evidence="2" id="KW-0413">Isomerase</keyword>
<reference evidence="2 3" key="1">
    <citation type="submission" date="2018-09" db="EMBL/GenBank/DDBJ databases">
        <title>YIM 75000 draft genome.</title>
        <authorList>
            <person name="Tang S."/>
            <person name="Feng Y."/>
        </authorList>
    </citation>
    <scope>NUCLEOTIDE SEQUENCE [LARGE SCALE GENOMIC DNA]</scope>
    <source>
        <strain evidence="2 3">YIM 75000</strain>
    </source>
</reference>
<dbReference type="InterPro" id="IPR024344">
    <property type="entry name" value="MDMPI_metal-binding"/>
</dbReference>
<dbReference type="Pfam" id="PF11716">
    <property type="entry name" value="MDMPI_N"/>
    <property type="match status" value="1"/>
</dbReference>
<dbReference type="OrthoDB" id="5178565at2"/>
<dbReference type="NCBIfam" id="TIGR03083">
    <property type="entry name" value="maleylpyruvate isomerase family mycothiol-dependent enzyme"/>
    <property type="match status" value="1"/>
</dbReference>
<organism evidence="2 3">
    <name type="scientific">Vallicoccus soli</name>
    <dbReference type="NCBI Taxonomy" id="2339232"/>
    <lineage>
        <taxon>Bacteria</taxon>
        <taxon>Bacillati</taxon>
        <taxon>Actinomycetota</taxon>
        <taxon>Actinomycetes</taxon>
        <taxon>Motilibacterales</taxon>
        <taxon>Vallicoccaceae</taxon>
        <taxon>Vallicoccus</taxon>
    </lineage>
</organism>
<name>A0A3A3ZLA1_9ACTN</name>
<evidence type="ECO:0000259" key="1">
    <source>
        <dbReference type="Pfam" id="PF11716"/>
    </source>
</evidence>
<dbReference type="SUPFAM" id="SSF109854">
    <property type="entry name" value="DinB/YfiT-like putative metalloenzymes"/>
    <property type="match status" value="1"/>
</dbReference>
<dbReference type="GO" id="GO:0016853">
    <property type="term" value="F:isomerase activity"/>
    <property type="evidence" value="ECO:0007669"/>
    <property type="project" value="UniProtKB-KW"/>
</dbReference>
<dbReference type="AlphaFoldDB" id="A0A3A3ZLA1"/>
<dbReference type="InterPro" id="IPR017517">
    <property type="entry name" value="Maleyloyr_isom"/>
</dbReference>
<accession>A0A3A3ZLA1</accession>
<evidence type="ECO:0000313" key="3">
    <source>
        <dbReference type="Proteomes" id="UP000265614"/>
    </source>
</evidence>
<protein>
    <submittedName>
        <fullName evidence="2">Maleylpyruvate isomerase family mycothiol-dependent enzyme</fullName>
    </submittedName>
</protein>
<keyword evidence="3" id="KW-1185">Reference proteome</keyword>
<sequence length="208" mass="22001">MDVFAEIADERRAVADLLAGLSAEQLAAPSLCAGWRVHDVAAHLVLPLEVGVPTFLATVLVCRGDVDRANDRLTRRQARRPVDEIVDVLRRGAGSRFTPPGAGPEAPLTDLIVHGLDIRWPLGLSRDVPEERLRASLDFLVGRSARGIVARGRVDGLRFAADDLDWAHGDGPEVAGPADALALAVAGRGAALDALRGDGLPVLRARAA</sequence>
<dbReference type="RefSeq" id="WP_119949662.1">
    <property type="nucleotide sequence ID" value="NZ_QZEZ01000002.1"/>
</dbReference>
<proteinExistence type="predicted"/>
<dbReference type="GO" id="GO:0046872">
    <property type="term" value="F:metal ion binding"/>
    <property type="evidence" value="ECO:0007669"/>
    <property type="project" value="InterPro"/>
</dbReference>
<evidence type="ECO:0000313" key="2">
    <source>
        <dbReference type="EMBL" id="RJK96946.1"/>
    </source>
</evidence>
<keyword evidence="2" id="KW-0670">Pyruvate</keyword>
<dbReference type="Gene3D" id="1.20.120.450">
    <property type="entry name" value="dinb family like domain"/>
    <property type="match status" value="1"/>
</dbReference>
<gene>
    <name evidence="2" type="ORF">D5H78_06785</name>
</gene>
<comment type="caution">
    <text evidence="2">The sequence shown here is derived from an EMBL/GenBank/DDBJ whole genome shotgun (WGS) entry which is preliminary data.</text>
</comment>